<dbReference type="RefSeq" id="XP_001797965.1">
    <property type="nucleotide sequence ID" value="XM_001797913.1"/>
</dbReference>
<evidence type="ECO:0000313" key="3">
    <source>
        <dbReference type="Proteomes" id="UP000001055"/>
    </source>
</evidence>
<evidence type="ECO:0000313" key="2">
    <source>
        <dbReference type="EMBL" id="EAT85097.1"/>
    </source>
</evidence>
<name>Q0UKT3_PHANO</name>
<dbReference type="Proteomes" id="UP000001055">
    <property type="component" value="Unassembled WGS sequence"/>
</dbReference>
<dbReference type="AlphaFoldDB" id="Q0UKT3"/>
<protein>
    <submittedName>
        <fullName evidence="2">Uncharacterized protein</fullName>
    </submittedName>
</protein>
<feature type="region of interest" description="Disordered" evidence="1">
    <location>
        <begin position="52"/>
        <end position="82"/>
    </location>
</feature>
<dbReference type="GeneID" id="5974858"/>
<proteinExistence type="predicted"/>
<organism evidence="2 3">
    <name type="scientific">Phaeosphaeria nodorum (strain SN15 / ATCC MYA-4574 / FGSC 10173)</name>
    <name type="common">Glume blotch fungus</name>
    <name type="synonym">Parastagonospora nodorum</name>
    <dbReference type="NCBI Taxonomy" id="321614"/>
    <lineage>
        <taxon>Eukaryota</taxon>
        <taxon>Fungi</taxon>
        <taxon>Dikarya</taxon>
        <taxon>Ascomycota</taxon>
        <taxon>Pezizomycotina</taxon>
        <taxon>Dothideomycetes</taxon>
        <taxon>Pleosporomycetidae</taxon>
        <taxon>Pleosporales</taxon>
        <taxon>Pleosporineae</taxon>
        <taxon>Phaeosphaeriaceae</taxon>
        <taxon>Parastagonospora</taxon>
    </lineage>
</organism>
<dbReference type="EMBL" id="CH445335">
    <property type="protein sequence ID" value="EAT85097.1"/>
    <property type="molecule type" value="Genomic_DNA"/>
</dbReference>
<accession>Q0UKT3</accession>
<gene>
    <name evidence="2" type="ORF">SNOG_07631</name>
</gene>
<reference evidence="3" key="1">
    <citation type="journal article" date="2007" name="Plant Cell">
        <title>Dothideomycete-plant interactions illuminated by genome sequencing and EST analysis of the wheat pathogen Stagonospora nodorum.</title>
        <authorList>
            <person name="Hane J.K."/>
            <person name="Lowe R.G."/>
            <person name="Solomon P.S."/>
            <person name="Tan K.C."/>
            <person name="Schoch C.L."/>
            <person name="Spatafora J.W."/>
            <person name="Crous P.W."/>
            <person name="Kodira C."/>
            <person name="Birren B.W."/>
            <person name="Galagan J.E."/>
            <person name="Torriani S.F."/>
            <person name="McDonald B.A."/>
            <person name="Oliver R.P."/>
        </authorList>
    </citation>
    <scope>NUCLEOTIDE SEQUENCE [LARGE SCALE GENOMIC DNA]</scope>
    <source>
        <strain evidence="3">SN15 / ATCC MYA-4574 / FGSC 10173</strain>
    </source>
</reference>
<sequence length="82" mass="8652">MPAVYPSLRTESDTGKGYGQSASINFVIGSRVCDSLQPPAGAARMSITADVPSVADRDARQKQHGWNAAPAKYDSARPAPHP</sequence>
<dbReference type="InParanoid" id="Q0UKT3"/>
<evidence type="ECO:0000256" key="1">
    <source>
        <dbReference type="SAM" id="MobiDB-lite"/>
    </source>
</evidence>
<dbReference type="KEGG" id="pno:SNOG_07631"/>